<name>A0AAU9SA46_THLAR</name>
<dbReference type="PANTHER" id="PTHR31111">
    <property type="entry name" value="BNAA05G37150D PROTEIN-RELATED"/>
    <property type="match status" value="1"/>
</dbReference>
<dbReference type="Proteomes" id="UP000836841">
    <property type="component" value="Chromosome 4"/>
</dbReference>
<feature type="domain" description="F-box associated beta-propeller type 3" evidence="1">
    <location>
        <begin position="17"/>
        <end position="277"/>
    </location>
</feature>
<dbReference type="NCBIfam" id="TIGR01640">
    <property type="entry name" value="F_box_assoc_1"/>
    <property type="match status" value="1"/>
</dbReference>
<evidence type="ECO:0000259" key="1">
    <source>
        <dbReference type="Pfam" id="PF08268"/>
    </source>
</evidence>
<protein>
    <recommendedName>
        <fullName evidence="1">F-box associated beta-propeller type 3 domain-containing protein</fullName>
    </recommendedName>
</protein>
<accession>A0AAU9SA46</accession>
<keyword evidence="3" id="KW-1185">Reference proteome</keyword>
<organism evidence="2 3">
    <name type="scientific">Thlaspi arvense</name>
    <name type="common">Field penny-cress</name>
    <dbReference type="NCBI Taxonomy" id="13288"/>
    <lineage>
        <taxon>Eukaryota</taxon>
        <taxon>Viridiplantae</taxon>
        <taxon>Streptophyta</taxon>
        <taxon>Embryophyta</taxon>
        <taxon>Tracheophyta</taxon>
        <taxon>Spermatophyta</taxon>
        <taxon>Magnoliopsida</taxon>
        <taxon>eudicotyledons</taxon>
        <taxon>Gunneridae</taxon>
        <taxon>Pentapetalae</taxon>
        <taxon>rosids</taxon>
        <taxon>malvids</taxon>
        <taxon>Brassicales</taxon>
        <taxon>Brassicaceae</taxon>
        <taxon>Thlaspideae</taxon>
        <taxon>Thlaspi</taxon>
    </lineage>
</organism>
<evidence type="ECO:0000313" key="3">
    <source>
        <dbReference type="Proteomes" id="UP000836841"/>
    </source>
</evidence>
<dbReference type="AlphaFoldDB" id="A0AAU9SA46"/>
<dbReference type="InterPro" id="IPR013187">
    <property type="entry name" value="F-box-assoc_dom_typ3"/>
</dbReference>
<dbReference type="InterPro" id="IPR017451">
    <property type="entry name" value="F-box-assoc_interact_dom"/>
</dbReference>
<proteinExistence type="predicted"/>
<dbReference type="Pfam" id="PF08268">
    <property type="entry name" value="FBA_3"/>
    <property type="match status" value="1"/>
</dbReference>
<gene>
    <name evidence="2" type="ORF">TAV2_LOCUS14255</name>
</gene>
<reference evidence="2 3" key="1">
    <citation type="submission" date="2022-03" db="EMBL/GenBank/DDBJ databases">
        <authorList>
            <person name="Nunn A."/>
            <person name="Chopra R."/>
            <person name="Nunn A."/>
            <person name="Contreras Garrido A."/>
        </authorList>
    </citation>
    <scope>NUCLEOTIDE SEQUENCE [LARGE SCALE GENOMIC DNA]</scope>
</reference>
<evidence type="ECO:0000313" key="2">
    <source>
        <dbReference type="EMBL" id="CAH2060241.1"/>
    </source>
</evidence>
<dbReference type="PANTHER" id="PTHR31111:SF37">
    <property type="entry name" value="F-BOX ONLY PROTEIN 8"/>
    <property type="match status" value="1"/>
</dbReference>
<sequence>MECHHDPGKSMLLSLSSSSSNSHLTMPGVGGHNMVDLRSLILYKACRNTCIYNPTTRQSLTLPAVKSNIFAQQDSLKYVFYYLGHDPVLDQYKVVCNVALSSQKDFKRITSEHWVLVLKAGDSWTKKEFDQSHLPTKLGSCSNGVIHYLATTSASRPTNLFCFDVRSQEFNMIKEVPEFGEHVRVIEYGGKLTVFDHTHLPQNGLVDLWVLEDGGKWSRKPLALQPSQMHLVDGINQLVLKCTTQNGDIILVPNPMPSSSYFLFYDPQKNDLQKVNVSVT</sequence>
<dbReference type="EMBL" id="OU466860">
    <property type="protein sequence ID" value="CAH2060241.1"/>
    <property type="molecule type" value="Genomic_DNA"/>
</dbReference>